<proteinExistence type="predicted"/>
<dbReference type="AlphaFoldDB" id="A0A1M6U5A4"/>
<accession>A0A1M6U5A4</accession>
<evidence type="ECO:0000313" key="6">
    <source>
        <dbReference type="EMBL" id="SHK64354.1"/>
    </source>
</evidence>
<dbReference type="InterPro" id="IPR006076">
    <property type="entry name" value="FAD-dep_OxRdtase"/>
</dbReference>
<evidence type="ECO:0000256" key="2">
    <source>
        <dbReference type="ARBA" id="ARBA00022723"/>
    </source>
</evidence>
<dbReference type="GO" id="GO:0005737">
    <property type="term" value="C:cytoplasm"/>
    <property type="evidence" value="ECO:0007669"/>
    <property type="project" value="TreeGrafter"/>
</dbReference>
<evidence type="ECO:0000259" key="5">
    <source>
        <dbReference type="PROSITE" id="PS51296"/>
    </source>
</evidence>
<dbReference type="Gene3D" id="3.30.9.10">
    <property type="entry name" value="D-Amino Acid Oxidase, subunit A, domain 2"/>
    <property type="match status" value="1"/>
</dbReference>
<protein>
    <submittedName>
        <fullName evidence="6">Glycine/D-amino acid oxidase</fullName>
    </submittedName>
</protein>
<dbReference type="InterPro" id="IPR017941">
    <property type="entry name" value="Rieske_2Fe-2S"/>
</dbReference>
<dbReference type="Proteomes" id="UP000184386">
    <property type="component" value="Unassembled WGS sequence"/>
</dbReference>
<evidence type="ECO:0000313" key="7">
    <source>
        <dbReference type="Proteomes" id="UP000184386"/>
    </source>
</evidence>
<dbReference type="GO" id="GO:0051537">
    <property type="term" value="F:2 iron, 2 sulfur cluster binding"/>
    <property type="evidence" value="ECO:0007669"/>
    <property type="project" value="UniProtKB-KW"/>
</dbReference>
<dbReference type="EMBL" id="FRAC01000014">
    <property type="protein sequence ID" value="SHK64354.1"/>
    <property type="molecule type" value="Genomic_DNA"/>
</dbReference>
<dbReference type="Pfam" id="PF00355">
    <property type="entry name" value="Rieske"/>
    <property type="match status" value="1"/>
</dbReference>
<dbReference type="STRING" id="1121322.SAMN02745136_02997"/>
<sequence length="506" mass="56543">MDLFRKEINMPSNRFTSLWEKDIFIKERQQWQGEGTAEAVIIGGGLTGILTASFLKKKGVDSIILEAGKTASGQTRNTTAKITSLHGLIYDQLIKDFGQEKATLYASANEEAITLYESLIKENSLSCHFSRLPAYVYSTTNSDSIKKEVDAAIACGIPAKFTDKVSLPFSIKGAVCFQGQAQFHPLEFVQAIAEPLSIYENSRVIDIDKNTVITKQGRITAKHIIMTSHFPFLITPGYYFARMHQERSYCLALETPYPLDGTYKEDLKDGLSFRRYEDLLILGGSGHRTGENKTGGQYEALRTAARDYFPEAKERYCWSAQDCKTLDGIPYIGHFSDQTPDWYVATGFQKWGMTTAMAAANLLSDMITGKENPYEEVFSPQRFKLTASITSLLNETKHSAVGLVLKKLKPVPSDLSAIEPGTGRVAELDVEKVGIYKDKEGKIFAVDTKCPHLGCQLEWNEEEQTWDCPCHGSRFDYTGTLLDEPAGDSITRREFHEESPEAETIL</sequence>
<dbReference type="SUPFAM" id="SSF51905">
    <property type="entry name" value="FAD/NAD(P)-binding domain"/>
    <property type="match status" value="1"/>
</dbReference>
<dbReference type="PANTHER" id="PTHR13847:SF274">
    <property type="entry name" value="RIESKE 2FE-2S IRON-SULFUR PROTEIN YHFW-RELATED"/>
    <property type="match status" value="1"/>
</dbReference>
<dbReference type="Gene3D" id="3.50.50.60">
    <property type="entry name" value="FAD/NAD(P)-binding domain"/>
    <property type="match status" value="1"/>
</dbReference>
<dbReference type="Pfam" id="PF01266">
    <property type="entry name" value="DAO"/>
    <property type="match status" value="1"/>
</dbReference>
<keyword evidence="2" id="KW-0479">Metal-binding</keyword>
<evidence type="ECO:0000256" key="3">
    <source>
        <dbReference type="ARBA" id="ARBA00023004"/>
    </source>
</evidence>
<gene>
    <name evidence="6" type="ORF">SAMN02745136_02997</name>
</gene>
<dbReference type="PROSITE" id="PS51296">
    <property type="entry name" value="RIESKE"/>
    <property type="match status" value="1"/>
</dbReference>
<dbReference type="GO" id="GO:0004497">
    <property type="term" value="F:monooxygenase activity"/>
    <property type="evidence" value="ECO:0007669"/>
    <property type="project" value="UniProtKB-ARBA"/>
</dbReference>
<dbReference type="Gene3D" id="2.102.10.10">
    <property type="entry name" value="Rieske [2Fe-2S] iron-sulphur domain"/>
    <property type="match status" value="1"/>
</dbReference>
<dbReference type="GO" id="GO:0016705">
    <property type="term" value="F:oxidoreductase activity, acting on paired donors, with incorporation or reduction of molecular oxygen"/>
    <property type="evidence" value="ECO:0007669"/>
    <property type="project" value="UniProtKB-ARBA"/>
</dbReference>
<name>A0A1M6U5A4_9FIRM</name>
<keyword evidence="4" id="KW-0411">Iron-sulfur</keyword>
<evidence type="ECO:0000256" key="1">
    <source>
        <dbReference type="ARBA" id="ARBA00022714"/>
    </source>
</evidence>
<reference evidence="6 7" key="1">
    <citation type="submission" date="2016-11" db="EMBL/GenBank/DDBJ databases">
        <authorList>
            <person name="Jaros S."/>
            <person name="Januszkiewicz K."/>
            <person name="Wedrychowicz H."/>
        </authorList>
    </citation>
    <scope>NUCLEOTIDE SEQUENCE [LARGE SCALE GENOMIC DNA]</scope>
    <source>
        <strain evidence="6 7">DSM 15929</strain>
    </source>
</reference>
<dbReference type="InterPro" id="IPR036922">
    <property type="entry name" value="Rieske_2Fe-2S_sf"/>
</dbReference>
<dbReference type="InterPro" id="IPR036188">
    <property type="entry name" value="FAD/NAD-bd_sf"/>
</dbReference>
<keyword evidence="3" id="KW-0408">Iron</keyword>
<keyword evidence="1" id="KW-0001">2Fe-2S</keyword>
<feature type="domain" description="Rieske" evidence="5">
    <location>
        <begin position="410"/>
        <end position="504"/>
    </location>
</feature>
<keyword evidence="7" id="KW-1185">Reference proteome</keyword>
<dbReference type="PANTHER" id="PTHR13847">
    <property type="entry name" value="SARCOSINE DEHYDROGENASE-RELATED"/>
    <property type="match status" value="1"/>
</dbReference>
<organism evidence="6 7">
    <name type="scientific">Anaerocolumna jejuensis DSM 15929</name>
    <dbReference type="NCBI Taxonomy" id="1121322"/>
    <lineage>
        <taxon>Bacteria</taxon>
        <taxon>Bacillati</taxon>
        <taxon>Bacillota</taxon>
        <taxon>Clostridia</taxon>
        <taxon>Lachnospirales</taxon>
        <taxon>Lachnospiraceae</taxon>
        <taxon>Anaerocolumna</taxon>
    </lineage>
</organism>
<evidence type="ECO:0000256" key="4">
    <source>
        <dbReference type="ARBA" id="ARBA00023014"/>
    </source>
</evidence>
<dbReference type="GO" id="GO:0046872">
    <property type="term" value="F:metal ion binding"/>
    <property type="evidence" value="ECO:0007669"/>
    <property type="project" value="UniProtKB-KW"/>
</dbReference>
<dbReference type="SUPFAM" id="SSF50022">
    <property type="entry name" value="ISP domain"/>
    <property type="match status" value="1"/>
</dbReference>